<proteinExistence type="predicted"/>
<dbReference type="Proteomes" id="UP000054632">
    <property type="component" value="Unassembled WGS sequence"/>
</dbReference>
<evidence type="ECO:0000256" key="1">
    <source>
        <dbReference type="ARBA" id="ARBA00012552"/>
    </source>
</evidence>
<dbReference type="PROSITE" id="PS50003">
    <property type="entry name" value="PH_DOMAIN"/>
    <property type="match status" value="1"/>
</dbReference>
<keyword evidence="3" id="KW-0378">Hydrolase</keyword>
<dbReference type="InterPro" id="IPR052231">
    <property type="entry name" value="Rho_GEF_signaling-related"/>
</dbReference>
<dbReference type="InterPro" id="IPR001849">
    <property type="entry name" value="PH_domain"/>
</dbReference>
<evidence type="ECO:0000256" key="7">
    <source>
        <dbReference type="SAM" id="MobiDB-lite"/>
    </source>
</evidence>
<dbReference type="SMART" id="SM00490">
    <property type="entry name" value="HELICc"/>
    <property type="match status" value="1"/>
</dbReference>
<evidence type="ECO:0000256" key="5">
    <source>
        <dbReference type="ARBA" id="ARBA00022840"/>
    </source>
</evidence>
<evidence type="ECO:0000259" key="9">
    <source>
        <dbReference type="PROSITE" id="PS50010"/>
    </source>
</evidence>
<dbReference type="SUPFAM" id="SSF48065">
    <property type="entry name" value="DBL homology domain (DH-domain)"/>
    <property type="match status" value="1"/>
</dbReference>
<dbReference type="PROSITE" id="PS51194">
    <property type="entry name" value="HELICASE_CTER"/>
    <property type="match status" value="1"/>
</dbReference>
<evidence type="ECO:0000313" key="13">
    <source>
        <dbReference type="EMBL" id="KRY71202.1"/>
    </source>
</evidence>
<dbReference type="GO" id="GO:0003724">
    <property type="term" value="F:RNA helicase activity"/>
    <property type="evidence" value="ECO:0007669"/>
    <property type="project" value="UniProtKB-EC"/>
</dbReference>
<dbReference type="AlphaFoldDB" id="A0A0V1ECY4"/>
<dbReference type="GO" id="GO:0016787">
    <property type="term" value="F:hydrolase activity"/>
    <property type="evidence" value="ECO:0007669"/>
    <property type="project" value="UniProtKB-KW"/>
</dbReference>
<comment type="caution">
    <text evidence="13">The sequence shown here is derived from an EMBL/GenBank/DDBJ whole genome shotgun (WGS) entry which is preliminary data.</text>
</comment>
<evidence type="ECO:0000256" key="3">
    <source>
        <dbReference type="ARBA" id="ARBA00022801"/>
    </source>
</evidence>
<feature type="short sequence motif" description="Q motif" evidence="6">
    <location>
        <begin position="65"/>
        <end position="93"/>
    </location>
</feature>
<dbReference type="GO" id="GO:0005524">
    <property type="term" value="F:ATP binding"/>
    <property type="evidence" value="ECO:0007669"/>
    <property type="project" value="UniProtKB-KW"/>
</dbReference>
<dbReference type="InterPro" id="IPR027417">
    <property type="entry name" value="P-loop_NTPase"/>
</dbReference>
<dbReference type="SUPFAM" id="SSF50729">
    <property type="entry name" value="PH domain-like"/>
    <property type="match status" value="1"/>
</dbReference>
<gene>
    <name evidence="13" type="primary">DDX19A</name>
    <name evidence="13" type="ORF">T4A_13143</name>
</gene>
<evidence type="ECO:0000259" key="12">
    <source>
        <dbReference type="PROSITE" id="PS51195"/>
    </source>
</evidence>
<dbReference type="CDD" id="cd17963">
    <property type="entry name" value="DEADc_DDX19_DDX25"/>
    <property type="match status" value="1"/>
</dbReference>
<dbReference type="Gene3D" id="3.40.50.300">
    <property type="entry name" value="P-loop containing nucleotide triphosphate hydrolases"/>
    <property type="match status" value="2"/>
</dbReference>
<dbReference type="Gene3D" id="1.20.900.10">
    <property type="entry name" value="Dbl homology (DH) domain"/>
    <property type="match status" value="1"/>
</dbReference>
<dbReference type="EMBL" id="JYDR01000061">
    <property type="protein sequence ID" value="KRY71202.1"/>
    <property type="molecule type" value="Genomic_DNA"/>
</dbReference>
<dbReference type="SMART" id="SM00325">
    <property type="entry name" value="RhoGEF"/>
    <property type="match status" value="1"/>
</dbReference>
<feature type="compositionally biased region" description="Polar residues" evidence="7">
    <location>
        <begin position="965"/>
        <end position="989"/>
    </location>
</feature>
<dbReference type="PANTHER" id="PTHR45845">
    <property type="entry name" value="RHO GUANINE NUCLEOTIDE EXCHANGE FACTOR-RELATED"/>
    <property type="match status" value="1"/>
</dbReference>
<dbReference type="GO" id="GO:0003676">
    <property type="term" value="F:nucleic acid binding"/>
    <property type="evidence" value="ECO:0007669"/>
    <property type="project" value="InterPro"/>
</dbReference>
<evidence type="ECO:0000256" key="4">
    <source>
        <dbReference type="ARBA" id="ARBA00022806"/>
    </source>
</evidence>
<dbReference type="CDD" id="cd00160">
    <property type="entry name" value="RhoGEF"/>
    <property type="match status" value="1"/>
</dbReference>
<dbReference type="InterPro" id="IPR014014">
    <property type="entry name" value="RNA_helicase_DEAD_Q_motif"/>
</dbReference>
<dbReference type="PROSITE" id="PS51192">
    <property type="entry name" value="HELICASE_ATP_BIND_1"/>
    <property type="match status" value="1"/>
</dbReference>
<feature type="region of interest" description="Disordered" evidence="7">
    <location>
        <begin position="962"/>
        <end position="1014"/>
    </location>
</feature>
<feature type="domain" description="DEAD-box RNA helicase Q" evidence="12">
    <location>
        <begin position="65"/>
        <end position="93"/>
    </location>
</feature>
<dbReference type="InterPro" id="IPR000219">
    <property type="entry name" value="DH_dom"/>
</dbReference>
<dbReference type="Pfam" id="PF00271">
    <property type="entry name" value="Helicase_C"/>
    <property type="match status" value="1"/>
</dbReference>
<dbReference type="SMART" id="SM00233">
    <property type="entry name" value="PH"/>
    <property type="match status" value="1"/>
</dbReference>
<dbReference type="GO" id="GO:0005085">
    <property type="term" value="F:guanyl-nucleotide exchange factor activity"/>
    <property type="evidence" value="ECO:0007669"/>
    <property type="project" value="InterPro"/>
</dbReference>
<dbReference type="InterPro" id="IPR055251">
    <property type="entry name" value="SOS1_NGEF_PH"/>
</dbReference>
<feature type="domain" description="PH" evidence="8">
    <location>
        <begin position="830"/>
        <end position="945"/>
    </location>
</feature>
<reference evidence="13 14" key="1">
    <citation type="submission" date="2015-01" db="EMBL/GenBank/DDBJ databases">
        <title>Evolution of Trichinella species and genotypes.</title>
        <authorList>
            <person name="Korhonen P.K."/>
            <person name="Edoardo P."/>
            <person name="Giuseppe L.R."/>
            <person name="Gasser R.B."/>
        </authorList>
    </citation>
    <scope>NUCLEOTIDE SEQUENCE [LARGE SCALE GENOMIC DNA]</scope>
    <source>
        <strain evidence="13">ISS13</strain>
    </source>
</reference>
<dbReference type="PROSITE" id="PS51195">
    <property type="entry name" value="Q_MOTIF"/>
    <property type="match status" value="1"/>
</dbReference>
<evidence type="ECO:0000259" key="10">
    <source>
        <dbReference type="PROSITE" id="PS51192"/>
    </source>
</evidence>
<dbReference type="Pfam" id="PF00621">
    <property type="entry name" value="RhoGEF"/>
    <property type="match status" value="1"/>
</dbReference>
<dbReference type="InterPro" id="IPR011993">
    <property type="entry name" value="PH-like_dom_sf"/>
</dbReference>
<accession>A0A0V1ECY4</accession>
<dbReference type="PANTHER" id="PTHR45845:SF2">
    <property type="entry name" value="RIKEN CDNA D630003M21 GENE"/>
    <property type="match status" value="1"/>
</dbReference>
<organism evidence="13 14">
    <name type="scientific">Trichinella pseudospiralis</name>
    <name type="common">Parasitic roundworm</name>
    <dbReference type="NCBI Taxonomy" id="6337"/>
    <lineage>
        <taxon>Eukaryota</taxon>
        <taxon>Metazoa</taxon>
        <taxon>Ecdysozoa</taxon>
        <taxon>Nematoda</taxon>
        <taxon>Enoplea</taxon>
        <taxon>Dorylaimia</taxon>
        <taxon>Trichinellida</taxon>
        <taxon>Trichinellidae</taxon>
        <taxon>Trichinella</taxon>
    </lineage>
</organism>
<dbReference type="SMART" id="SM00487">
    <property type="entry name" value="DEXDc"/>
    <property type="match status" value="1"/>
</dbReference>
<dbReference type="CDD" id="cd18787">
    <property type="entry name" value="SF2_C_DEAD"/>
    <property type="match status" value="1"/>
</dbReference>
<dbReference type="InterPro" id="IPR014001">
    <property type="entry name" value="Helicase_ATP-bd"/>
</dbReference>
<evidence type="ECO:0000256" key="2">
    <source>
        <dbReference type="ARBA" id="ARBA00022741"/>
    </source>
</evidence>
<dbReference type="InterPro" id="IPR035899">
    <property type="entry name" value="DBL_dom_sf"/>
</dbReference>
<feature type="domain" description="Helicase C-terminal" evidence="11">
    <location>
        <begin position="282"/>
        <end position="451"/>
    </location>
</feature>
<dbReference type="PROSITE" id="PS50010">
    <property type="entry name" value="DH_2"/>
    <property type="match status" value="1"/>
</dbReference>
<feature type="domain" description="Helicase ATP-binding" evidence="10">
    <location>
        <begin position="98"/>
        <end position="271"/>
    </location>
</feature>
<keyword evidence="4 13" id="KW-0347">Helicase</keyword>
<evidence type="ECO:0000259" key="8">
    <source>
        <dbReference type="PROSITE" id="PS50003"/>
    </source>
</evidence>
<keyword evidence="5" id="KW-0067">ATP-binding</keyword>
<dbReference type="InterPro" id="IPR011545">
    <property type="entry name" value="DEAD/DEAH_box_helicase_dom"/>
</dbReference>
<evidence type="ECO:0000259" key="11">
    <source>
        <dbReference type="PROSITE" id="PS51194"/>
    </source>
</evidence>
<keyword evidence="2" id="KW-0547">Nucleotide-binding</keyword>
<dbReference type="Gene3D" id="2.30.29.30">
    <property type="entry name" value="Pleckstrin-homology domain (PH domain)/Phosphotyrosine-binding domain (PTB)"/>
    <property type="match status" value="1"/>
</dbReference>
<evidence type="ECO:0000256" key="6">
    <source>
        <dbReference type="PROSITE-ProRule" id="PRU00552"/>
    </source>
</evidence>
<dbReference type="InterPro" id="IPR001650">
    <property type="entry name" value="Helicase_C-like"/>
</dbReference>
<sequence length="1014" mass="116234">MKKFTMSTETKHFVFRRMSKEKDETAYNAQQISLLRKLINDTLIDDSNSVIKVEIASGSVYEAATHFEHLPLSYPILKHLISLGYFKPSKIQATSLPFMLADPPVNLVAQSQSGTGKTVAFVLCVLQRLQLDNCWPQCLCLVPTCELAVQICDVFRKLGSYAKSLSIALATRSPDATVPTPNQEITDHVIVGTPGTVMRWLHQLKCFDPKKLNIFILDEADLMLNLESMGDQSIRVIRTLRADCQRLLFSATYNSTVKKLFHFTAKDPVTITVQNEELVLDNIEQFYIQCKSDDEKFEAICNFYRTLVIGQCVIFCERRITAHWVADMMRAKGHRVAVLSGEMAMEERAETIKRFRKGEDRILIATNVCSRGIDITQVNIVINFNVPRTTVKQVDIEAYVHRIGRCGRFGRRGLAFTFITDVEELGEVQIIGNYLSKPLKKLNPFDLKNLTDLESSMNYLMVIIPRQKQIVKHNFINVKLIIYANILKQFWTGYFSQCTFSDLTFCNFQNFPSSTFDPENMVDKITDSLGSLKVEEVAGDQPTVGGRNAFNRFAERLLKAKSKLGLVNFATKFSRQNHNSSLFFIQNQKIFRSQSLKERSSVRNFNKQRAAICYSTSRCEFFTTTQNRDDLKRMVVKELVETEEKYVTALEHVMDNYFCEMQRCDLPRALLGQRFTIFANFEQIYEFHKNNFFPDLQEALLKCSSTNSTITLSIIAKCFLKHQSEFCLYSVYYTNKPKSEALMKDYGNAFFQTKQSTLSDSLNLSAYLLKPVQRMSEYVLLLQRMLDLCVSIQGSGEFNLIKKAKEILTDQLRLANDMLAVDSIRGCDVSLAEQGNLMRQDQFLVYKNGQKHKTVRQIFLFEKLILFAKPSWSKGDDNSSTSTDVYEYKCSIPMTEVGLTVAVTNCPLAFEIWFRRRTLKQIFLIHAFELGQKQAWIADISNLLWHQAIHNRNNRVEHRIVKSRPGNNNSTQLSSNFDRTSSSHRQLFNANPPRPVSLLETTGTEEFDNTTTLN</sequence>
<dbReference type="SUPFAM" id="SSF52540">
    <property type="entry name" value="P-loop containing nucleoside triphosphate hydrolases"/>
    <property type="match status" value="1"/>
</dbReference>
<dbReference type="Pfam" id="PF00270">
    <property type="entry name" value="DEAD"/>
    <property type="match status" value="1"/>
</dbReference>
<dbReference type="Pfam" id="PF22697">
    <property type="entry name" value="SOS1_NGEF_PH"/>
    <property type="match status" value="1"/>
</dbReference>
<dbReference type="EC" id="3.6.4.13" evidence="1"/>
<feature type="domain" description="DH" evidence="9">
    <location>
        <begin position="631"/>
        <end position="818"/>
    </location>
</feature>
<name>A0A0V1ECY4_TRIPS</name>
<protein>
    <recommendedName>
        <fullName evidence="1">RNA helicase</fullName>
        <ecNumber evidence="1">3.6.4.13</ecNumber>
    </recommendedName>
</protein>
<evidence type="ECO:0000313" key="14">
    <source>
        <dbReference type="Proteomes" id="UP000054632"/>
    </source>
</evidence>